<feature type="domain" description="GGDEF" evidence="2">
    <location>
        <begin position="204"/>
        <end position="338"/>
    </location>
</feature>
<dbReference type="SMART" id="SM00267">
    <property type="entry name" value="GGDEF"/>
    <property type="match status" value="1"/>
</dbReference>
<evidence type="ECO:0000313" key="3">
    <source>
        <dbReference type="EMBL" id="OWW21421.1"/>
    </source>
</evidence>
<dbReference type="Gene3D" id="3.30.70.270">
    <property type="match status" value="1"/>
</dbReference>
<dbReference type="NCBIfam" id="TIGR00254">
    <property type="entry name" value="GGDEF"/>
    <property type="match status" value="1"/>
</dbReference>
<dbReference type="GO" id="GO:0003824">
    <property type="term" value="F:catalytic activity"/>
    <property type="evidence" value="ECO:0007669"/>
    <property type="project" value="UniProtKB-ARBA"/>
</dbReference>
<dbReference type="PANTHER" id="PTHR46663:SF2">
    <property type="entry name" value="GGDEF DOMAIN-CONTAINING PROTEIN"/>
    <property type="match status" value="1"/>
</dbReference>
<dbReference type="AlphaFoldDB" id="A0A254TFK9"/>
<dbReference type="Pfam" id="PF00990">
    <property type="entry name" value="GGDEF"/>
    <property type="match status" value="1"/>
</dbReference>
<keyword evidence="4" id="KW-1185">Reference proteome</keyword>
<dbReference type="Proteomes" id="UP000197535">
    <property type="component" value="Unassembled WGS sequence"/>
</dbReference>
<dbReference type="PANTHER" id="PTHR46663">
    <property type="entry name" value="DIGUANYLATE CYCLASE DGCT-RELATED"/>
    <property type="match status" value="1"/>
</dbReference>
<dbReference type="InterPro" id="IPR052163">
    <property type="entry name" value="DGC-Regulatory_Protein"/>
</dbReference>
<proteinExistence type="predicted"/>
<accession>A0A254TFK9</accession>
<sequence>MGHACFRLAGTMVFVAYIAIAWGMGHILDLHEAVAGIAAFLGFSAAWIGVVGFSLLNFRTRRILSIVLDQAVFAFALYEAGDVLAPVIWAPVVMAVGNGLRNGPRYARLSSVIGGACVGVALGLSPHWQAGKLVTEGIVLSILVLPWYTLKLSEQIAQAKREMQQRAARFESASRTDSLTGLMNRAGFFQCLQKQLHDAGRSGARSAVMLLDLDGFKAVNDVGGHGMGDEVLKHIANRLHDCVEANDRVARLGGDEFGIVVSDASDLTELERLAQSIVETIAAVHVHGQGDLRIGASVGICLLPDDGCRDESSVMETADRLMYQAKKSGKNRYCINPH</sequence>
<evidence type="ECO:0000313" key="4">
    <source>
        <dbReference type="Proteomes" id="UP000197535"/>
    </source>
</evidence>
<evidence type="ECO:0000259" key="2">
    <source>
        <dbReference type="PROSITE" id="PS50887"/>
    </source>
</evidence>
<dbReference type="InterPro" id="IPR000160">
    <property type="entry name" value="GGDEF_dom"/>
</dbReference>
<name>A0A254TFK9_9BURK</name>
<keyword evidence="1" id="KW-1133">Transmembrane helix</keyword>
<gene>
    <name evidence="3" type="ORF">AYR66_19960</name>
</gene>
<keyword evidence="1" id="KW-0472">Membrane</keyword>
<dbReference type="FunFam" id="3.30.70.270:FF:000001">
    <property type="entry name" value="Diguanylate cyclase domain protein"/>
    <property type="match status" value="1"/>
</dbReference>
<keyword evidence="1" id="KW-0812">Transmembrane</keyword>
<dbReference type="SUPFAM" id="SSF55073">
    <property type="entry name" value="Nucleotide cyclase"/>
    <property type="match status" value="1"/>
</dbReference>
<organism evidence="3 4">
    <name type="scientific">Noviherbaspirillum denitrificans</name>
    <dbReference type="NCBI Taxonomy" id="1968433"/>
    <lineage>
        <taxon>Bacteria</taxon>
        <taxon>Pseudomonadati</taxon>
        <taxon>Pseudomonadota</taxon>
        <taxon>Betaproteobacteria</taxon>
        <taxon>Burkholderiales</taxon>
        <taxon>Oxalobacteraceae</taxon>
        <taxon>Noviherbaspirillum</taxon>
    </lineage>
</organism>
<evidence type="ECO:0000256" key="1">
    <source>
        <dbReference type="SAM" id="Phobius"/>
    </source>
</evidence>
<protein>
    <recommendedName>
        <fullName evidence="2">GGDEF domain-containing protein</fullName>
    </recommendedName>
</protein>
<feature type="transmembrane region" description="Helical" evidence="1">
    <location>
        <begin position="7"/>
        <end position="28"/>
    </location>
</feature>
<dbReference type="PROSITE" id="PS50887">
    <property type="entry name" value="GGDEF"/>
    <property type="match status" value="1"/>
</dbReference>
<dbReference type="EMBL" id="LSTO01000001">
    <property type="protein sequence ID" value="OWW21421.1"/>
    <property type="molecule type" value="Genomic_DNA"/>
</dbReference>
<dbReference type="InterPro" id="IPR029787">
    <property type="entry name" value="Nucleotide_cyclase"/>
</dbReference>
<feature type="transmembrane region" description="Helical" evidence="1">
    <location>
        <begin position="70"/>
        <end position="94"/>
    </location>
</feature>
<comment type="caution">
    <text evidence="3">The sequence shown here is derived from an EMBL/GenBank/DDBJ whole genome shotgun (WGS) entry which is preliminary data.</text>
</comment>
<dbReference type="InterPro" id="IPR043128">
    <property type="entry name" value="Rev_trsase/Diguanyl_cyclase"/>
</dbReference>
<reference evidence="3 4" key="1">
    <citation type="submission" date="2016-02" db="EMBL/GenBank/DDBJ databases">
        <authorList>
            <person name="Wen L."/>
            <person name="He K."/>
            <person name="Yang H."/>
        </authorList>
    </citation>
    <scope>NUCLEOTIDE SEQUENCE [LARGE SCALE GENOMIC DNA]</scope>
    <source>
        <strain evidence="3 4">TSA40</strain>
    </source>
</reference>
<feature type="transmembrane region" description="Helical" evidence="1">
    <location>
        <begin position="34"/>
        <end position="58"/>
    </location>
</feature>
<dbReference type="CDD" id="cd01949">
    <property type="entry name" value="GGDEF"/>
    <property type="match status" value="1"/>
</dbReference>